<dbReference type="InterPro" id="IPR045628">
    <property type="entry name" value="Lhr_WH_dom"/>
</dbReference>
<evidence type="ECO:0000256" key="4">
    <source>
        <dbReference type="ARBA" id="ARBA00022806"/>
    </source>
</evidence>
<gene>
    <name evidence="12" type="ORF">HDF12_003801</name>
</gene>
<dbReference type="InterPro" id="IPR052511">
    <property type="entry name" value="ATP-dep_Helicase"/>
</dbReference>
<name>A0A7Y9NQD0_9BACT</name>
<accession>A0A7Y9NQD0</accession>
<dbReference type="GO" id="GO:0006281">
    <property type="term" value="P:DNA repair"/>
    <property type="evidence" value="ECO:0007669"/>
    <property type="project" value="UniProtKB-KW"/>
</dbReference>
<feature type="domain" description="Helicase C-terminal" evidence="11">
    <location>
        <begin position="280"/>
        <end position="437"/>
    </location>
</feature>
<dbReference type="Pfam" id="PF23234">
    <property type="entry name" value="WHD_4th_Lhr"/>
    <property type="match status" value="1"/>
</dbReference>
<evidence type="ECO:0000256" key="5">
    <source>
        <dbReference type="ARBA" id="ARBA00022840"/>
    </source>
</evidence>
<evidence type="ECO:0000313" key="12">
    <source>
        <dbReference type="EMBL" id="NYF53402.1"/>
    </source>
</evidence>
<keyword evidence="6" id="KW-0238">DNA-binding</keyword>
<comment type="caution">
    <text evidence="12">The sequence shown here is derived from an EMBL/GenBank/DDBJ whole genome shotgun (WGS) entry which is preliminary data.</text>
</comment>
<keyword evidence="4 12" id="KW-0347">Helicase</keyword>
<feature type="compositionally biased region" description="Polar residues" evidence="9">
    <location>
        <begin position="1000"/>
        <end position="1022"/>
    </location>
</feature>
<dbReference type="PROSITE" id="PS51194">
    <property type="entry name" value="HELICASE_CTER"/>
    <property type="match status" value="1"/>
</dbReference>
<feature type="region of interest" description="Disordered" evidence="9">
    <location>
        <begin position="1032"/>
        <end position="1051"/>
    </location>
</feature>
<keyword evidence="1" id="KW-0547">Nucleotide-binding</keyword>
<dbReference type="SUPFAM" id="SSF52540">
    <property type="entry name" value="P-loop containing nucleoside triphosphate hydrolases"/>
    <property type="match status" value="1"/>
</dbReference>
<evidence type="ECO:0000256" key="7">
    <source>
        <dbReference type="ARBA" id="ARBA00023204"/>
    </source>
</evidence>
<feature type="compositionally biased region" description="Polar residues" evidence="9">
    <location>
        <begin position="1033"/>
        <end position="1048"/>
    </location>
</feature>
<dbReference type="InterPro" id="IPR011545">
    <property type="entry name" value="DEAD/DEAH_box_helicase_dom"/>
</dbReference>
<keyword evidence="7" id="KW-0234">DNA repair</keyword>
<keyword evidence="8" id="KW-0413">Isomerase</keyword>
<evidence type="ECO:0000313" key="13">
    <source>
        <dbReference type="Proteomes" id="UP000534186"/>
    </source>
</evidence>
<dbReference type="GO" id="GO:0003677">
    <property type="term" value="F:DNA binding"/>
    <property type="evidence" value="ECO:0007669"/>
    <property type="project" value="UniProtKB-KW"/>
</dbReference>
<dbReference type="EMBL" id="JACCCV010000002">
    <property type="protein sequence ID" value="NYF53402.1"/>
    <property type="molecule type" value="Genomic_DNA"/>
</dbReference>
<dbReference type="GO" id="GO:0005524">
    <property type="term" value="F:ATP binding"/>
    <property type="evidence" value="ECO:0007669"/>
    <property type="project" value="UniProtKB-KW"/>
</dbReference>
<dbReference type="Pfam" id="PF23235">
    <property type="entry name" value="WHD_3rd_Lhr"/>
    <property type="match status" value="1"/>
</dbReference>
<dbReference type="GO" id="GO:0004386">
    <property type="term" value="F:helicase activity"/>
    <property type="evidence" value="ECO:0007669"/>
    <property type="project" value="UniProtKB-KW"/>
</dbReference>
<evidence type="ECO:0000256" key="8">
    <source>
        <dbReference type="ARBA" id="ARBA00023235"/>
    </source>
</evidence>
<dbReference type="PROSITE" id="PS51192">
    <property type="entry name" value="HELICASE_ATP_BIND_1"/>
    <property type="match status" value="1"/>
</dbReference>
<dbReference type="InterPro" id="IPR055368">
    <property type="entry name" value="WH3_Lhr"/>
</dbReference>
<dbReference type="Pfam" id="PF08494">
    <property type="entry name" value="DEAD_assoc"/>
    <property type="match status" value="1"/>
</dbReference>
<dbReference type="InterPro" id="IPR027417">
    <property type="entry name" value="P-loop_NTPase"/>
</dbReference>
<dbReference type="Gene3D" id="3.40.50.300">
    <property type="entry name" value="P-loop containing nucleotide triphosphate hydrolases"/>
    <property type="match status" value="2"/>
</dbReference>
<keyword evidence="5" id="KW-0067">ATP-binding</keyword>
<evidence type="ECO:0000256" key="3">
    <source>
        <dbReference type="ARBA" id="ARBA00022801"/>
    </source>
</evidence>
<evidence type="ECO:0000259" key="11">
    <source>
        <dbReference type="PROSITE" id="PS51194"/>
    </source>
</evidence>
<feature type="domain" description="Helicase ATP-binding" evidence="10">
    <location>
        <begin position="35"/>
        <end position="244"/>
    </location>
</feature>
<dbReference type="Pfam" id="PF00270">
    <property type="entry name" value="DEAD"/>
    <property type="match status" value="1"/>
</dbReference>
<keyword evidence="2" id="KW-0227">DNA damage</keyword>
<dbReference type="Pfam" id="PF19306">
    <property type="entry name" value="WHD_Lhr"/>
    <property type="match status" value="1"/>
</dbReference>
<evidence type="ECO:0000256" key="6">
    <source>
        <dbReference type="ARBA" id="ARBA00023125"/>
    </source>
</evidence>
<dbReference type="SMART" id="SM00490">
    <property type="entry name" value="HELICc"/>
    <property type="match status" value="1"/>
</dbReference>
<dbReference type="InterPro" id="IPR055367">
    <property type="entry name" value="WH4_Lhr"/>
</dbReference>
<keyword evidence="3 12" id="KW-0378">Hydrolase</keyword>
<proteinExistence type="predicted"/>
<sequence>MSLEVPQSLSWAHPITAEWFLSKFGSPTEPQTYGWPSILGGNATLISAPTGSGKTLAAFLVCIDQLLRQSISGQLVPCTQVVYVSPLKALSNDIQKNLDGPLAEIQQLAMQRGYLCPEIRTGVRTGDTLPKERAAMLRNPPHILVTTPESLYILLTAGKSREHLRRVRTVIVDEIHAVADDKRGAHLALSLERLDALVTGENRLSPGQFLTGLAARPQRIGLSATQNPIELVASFLTGIHEDREPATVVQVGQRRELDIAIEVPSDELSSVTHNGMWEEIFDKLAAHAQNHRSTLVFVNTRRLVEKIAFELATRIGPEHVAAHHGSLSRTLRLDAEQRLKNGQIKILIATASLELGIDIGDIDLVCQISTTRSVAVAMQRVGRAGHWRGAIPKGRLFATTRDDLLEQAALVRKMRSGELDQLQIPPQPADVLMQQIVAACGAEPWEEDALYNTLRRAYPYRNLTRQAFDDLLILLTEGIESTRGRYGAYILRDGVQHHLHPRRGARMIAISNGGAIPDTALYSVILQPEGVQIATLDEHFAVDSSPGDVVLLGTSSWRIQRVEATGRVLVEDAHGAPPSLPFWEGEAPQRTAILSDGVGELREQISALTSNLTPGYLSPAQPEVAAASAWLMQECGVCASAAQQLIAYIVIGRAALGAVPSKTTIIAERFFDDGGGMQLILHAPFGGRINKAWGLALRKRFCRGFNFELQAAATDNGINISLAEQHSFPLGDVFQFLTEHTAKELLEQASIASPIFKNRWRWAAGRSLQLLRFSKGKRIAPQIQRTRSEDLMASVFPQAAACFETIVGDIQIPNHPLVNEVMQDVLQEAMDLEGLIEVLRGIKDGTICCLAVDTPTPSQFAHELLNANPYAYLDEAGLEERRARAISLGRNLPDQPGKLDPAAIAAIRKEIWPDLRDENELHDLLHSLIALPLTVIDREESRHWPVFYERLTQRGRAQTLDLNGTTCWVATERLPYIAVLNPLRDESRLTQDGSFRPLSDASSRLTQDASSRPEQQTVSSSAAEWRDPRISFETEQISASEPNATNPVTKKESIQKLVRGWLQIIGPTTASAFASTLHLDPAAIFQAFLTMEMQGLLMRGAFEYPAKTEDHDIEWCERRILQRIHRRTVATLRKQVEPVTPAVYMRWLLTWQHLAPQTQLSGEEGVLEALRQLEGFEAPAVEWERTLLPSRVANYDPRWLDALCLSGAVGWGRISPHPAWSSGDGAAPRRVIPTNAAPITFFIRETADWLPHALAQQCVQDDKLAAALSPAALQLRTLLQQRGACFANDIQRISNLTRQQTQQALWELATAGLAAADGFDQLRACMDPRRKSITTETSAGRTARSSAGRWSLLTAELHAAPTAIEQAHRTEAALESFARQLLNRYGVLFRDLLLGESNAPRWRDLLNTLRRLEARGEIRGGRFLSGFRGEQYALPEAVESIRTSRTRECSAIIAVAAADPMNLAGVVIPGDRVPAVPGRQVLYSNGRLHSETCEQRVVDTVIGVPPYAPPGYPVSPLL</sequence>
<dbReference type="InterPro" id="IPR013701">
    <property type="entry name" value="Lhr-like_DEAD/DEAH_assoc"/>
</dbReference>
<evidence type="ECO:0000256" key="2">
    <source>
        <dbReference type="ARBA" id="ARBA00022763"/>
    </source>
</evidence>
<dbReference type="Proteomes" id="UP000534186">
    <property type="component" value="Unassembled WGS sequence"/>
</dbReference>
<reference evidence="12 13" key="1">
    <citation type="submission" date="2020-07" db="EMBL/GenBank/DDBJ databases">
        <title>Genomic Encyclopedia of Type Strains, Phase IV (KMG-V): Genome sequencing to study the core and pangenomes of soil and plant-associated prokaryotes.</title>
        <authorList>
            <person name="Whitman W."/>
        </authorList>
    </citation>
    <scope>NUCLEOTIDE SEQUENCE [LARGE SCALE GENOMIC DNA]</scope>
    <source>
        <strain evidence="12 13">M8UP30</strain>
    </source>
</reference>
<dbReference type="EC" id="3.6.4.-" evidence="12"/>
<dbReference type="GO" id="GO:0016887">
    <property type="term" value="F:ATP hydrolysis activity"/>
    <property type="evidence" value="ECO:0007669"/>
    <property type="project" value="TreeGrafter"/>
</dbReference>
<feature type="region of interest" description="Disordered" evidence="9">
    <location>
        <begin position="990"/>
        <end position="1025"/>
    </location>
</feature>
<evidence type="ECO:0000256" key="9">
    <source>
        <dbReference type="SAM" id="MobiDB-lite"/>
    </source>
</evidence>
<dbReference type="CDD" id="cd18796">
    <property type="entry name" value="SF2_C_LHR"/>
    <property type="match status" value="1"/>
</dbReference>
<dbReference type="PANTHER" id="PTHR47962">
    <property type="entry name" value="ATP-DEPENDENT HELICASE LHR-RELATED-RELATED"/>
    <property type="match status" value="1"/>
</dbReference>
<dbReference type="InterPro" id="IPR014001">
    <property type="entry name" value="Helicase_ATP-bd"/>
</dbReference>
<dbReference type="CDD" id="cd17922">
    <property type="entry name" value="DEXHc_LHR-like"/>
    <property type="match status" value="1"/>
</dbReference>
<evidence type="ECO:0000256" key="1">
    <source>
        <dbReference type="ARBA" id="ARBA00022741"/>
    </source>
</evidence>
<dbReference type="SMART" id="SM00487">
    <property type="entry name" value="DEXDc"/>
    <property type="match status" value="1"/>
</dbReference>
<dbReference type="PANTHER" id="PTHR47962:SF5">
    <property type="entry name" value="ATP-DEPENDENT HELICASE LHR-RELATED"/>
    <property type="match status" value="1"/>
</dbReference>
<dbReference type="Pfam" id="PF00271">
    <property type="entry name" value="Helicase_C"/>
    <property type="match status" value="1"/>
</dbReference>
<evidence type="ECO:0000259" key="10">
    <source>
        <dbReference type="PROSITE" id="PS51192"/>
    </source>
</evidence>
<organism evidence="12 13">
    <name type="scientific">Tunturiibacter lichenicola</name>
    <dbReference type="NCBI Taxonomy" id="2051959"/>
    <lineage>
        <taxon>Bacteria</taxon>
        <taxon>Pseudomonadati</taxon>
        <taxon>Acidobacteriota</taxon>
        <taxon>Terriglobia</taxon>
        <taxon>Terriglobales</taxon>
        <taxon>Acidobacteriaceae</taxon>
        <taxon>Tunturiibacter</taxon>
    </lineage>
</organism>
<dbReference type="InterPro" id="IPR001650">
    <property type="entry name" value="Helicase_C-like"/>
</dbReference>
<protein>
    <submittedName>
        <fullName evidence="12">ATP-dependent Lhr-like helicase</fullName>
        <ecNumber evidence="12">3.6.4.-</ecNumber>
    </submittedName>
</protein>